<evidence type="ECO:0000313" key="3">
    <source>
        <dbReference type="Proteomes" id="UP000231279"/>
    </source>
</evidence>
<dbReference type="OrthoDB" id="2384430at2759"/>
<accession>A0A2G9G7D6</accession>
<dbReference type="EMBL" id="NKXS01006602">
    <property type="protein sequence ID" value="PIN01075.1"/>
    <property type="molecule type" value="Genomic_DNA"/>
</dbReference>
<feature type="compositionally biased region" description="Basic and acidic residues" evidence="1">
    <location>
        <begin position="58"/>
        <end position="70"/>
    </location>
</feature>
<name>A0A2G9G7D6_9LAMI</name>
<sequence length="108" mass="12077">MGKSIPSTHKLQQFARVIASTNARPRRANQLKPVSKARPISSPDPTGSRPDKLCLNGRRMEAAENSERQQRTPLSGVVEDCVKRWFQDTLKEAKNGDIAMQVLVGQMY</sequence>
<protein>
    <submittedName>
        <fullName evidence="2">Uncharacterized protein</fullName>
    </submittedName>
</protein>
<proteinExistence type="predicted"/>
<dbReference type="Proteomes" id="UP000231279">
    <property type="component" value="Unassembled WGS sequence"/>
</dbReference>
<feature type="region of interest" description="Disordered" evidence="1">
    <location>
        <begin position="19"/>
        <end position="74"/>
    </location>
</feature>
<comment type="caution">
    <text evidence="2">The sequence shown here is derived from an EMBL/GenBank/DDBJ whole genome shotgun (WGS) entry which is preliminary data.</text>
</comment>
<evidence type="ECO:0000313" key="2">
    <source>
        <dbReference type="EMBL" id="PIN01075.1"/>
    </source>
</evidence>
<dbReference type="AlphaFoldDB" id="A0A2G9G7D6"/>
<gene>
    <name evidence="2" type="ORF">CDL12_26420</name>
</gene>
<dbReference type="PANTHER" id="PTHR36792">
    <property type="entry name" value="EXPRESSED PROTEIN"/>
    <property type="match status" value="1"/>
</dbReference>
<keyword evidence="3" id="KW-1185">Reference proteome</keyword>
<organism evidence="2 3">
    <name type="scientific">Handroanthus impetiginosus</name>
    <dbReference type="NCBI Taxonomy" id="429701"/>
    <lineage>
        <taxon>Eukaryota</taxon>
        <taxon>Viridiplantae</taxon>
        <taxon>Streptophyta</taxon>
        <taxon>Embryophyta</taxon>
        <taxon>Tracheophyta</taxon>
        <taxon>Spermatophyta</taxon>
        <taxon>Magnoliopsida</taxon>
        <taxon>eudicotyledons</taxon>
        <taxon>Gunneridae</taxon>
        <taxon>Pentapetalae</taxon>
        <taxon>asterids</taxon>
        <taxon>lamiids</taxon>
        <taxon>Lamiales</taxon>
        <taxon>Bignoniaceae</taxon>
        <taxon>Crescentiina</taxon>
        <taxon>Tabebuia alliance</taxon>
        <taxon>Handroanthus</taxon>
    </lineage>
</organism>
<reference evidence="3" key="1">
    <citation type="journal article" date="2018" name="Gigascience">
        <title>Genome assembly of the Pink Ipe (Handroanthus impetiginosus, Bignoniaceae), a highly valued, ecologically keystone Neotropical timber forest tree.</title>
        <authorList>
            <person name="Silva-Junior O.B."/>
            <person name="Grattapaglia D."/>
            <person name="Novaes E."/>
            <person name="Collevatti R.G."/>
        </authorList>
    </citation>
    <scope>NUCLEOTIDE SEQUENCE [LARGE SCALE GENOMIC DNA]</scope>
    <source>
        <strain evidence="3">cv. UFG-1</strain>
    </source>
</reference>
<evidence type="ECO:0000256" key="1">
    <source>
        <dbReference type="SAM" id="MobiDB-lite"/>
    </source>
</evidence>
<dbReference type="STRING" id="429701.A0A2G9G7D6"/>
<dbReference type="PANTHER" id="PTHR36792:SF15">
    <property type="entry name" value="SEL1 REPEAT-CONTAINING PROTEIN"/>
    <property type="match status" value="1"/>
</dbReference>